<dbReference type="EMBL" id="CP011312">
    <property type="protein sequence ID" value="AKE41980.1"/>
    <property type="molecule type" value="Genomic_DNA"/>
</dbReference>
<keyword evidence="2" id="KW-0378">Hydrolase</keyword>
<reference evidence="3 5" key="2">
    <citation type="submission" date="2018-12" db="EMBL/GenBank/DDBJ databases">
        <authorList>
            <consortium name="Pathogen Informatics"/>
        </authorList>
    </citation>
    <scope>NUCLEOTIDE SEQUENCE [LARGE SCALE GENOMIC DNA]</scope>
    <source>
        <strain evidence="3 5">NCTC949</strain>
    </source>
</reference>
<dbReference type="OrthoDB" id="5422338at2"/>
<dbReference type="Gene3D" id="3.40.50.1820">
    <property type="entry name" value="alpha/beta hydrolase"/>
    <property type="match status" value="1"/>
</dbReference>
<dbReference type="AlphaFoldDB" id="A0A0F6R1N9"/>
<dbReference type="Pfam" id="PF00561">
    <property type="entry name" value="Abhydrolase_1"/>
    <property type="match status" value="1"/>
</dbReference>
<reference evidence="2 4" key="1">
    <citation type="journal article" date="2015" name="Genome Announc.">
        <title>Complete Genome Sequence of Corynebacterium kutscheri DSM 20755, a Corynebacterial Type Strain with Remarkably Low G+C Content of Chromosomal DNA.</title>
        <authorList>
            <person name="Ruckert C."/>
            <person name="Albersmeier A."/>
            <person name="Winkler A."/>
            <person name="Tauch A."/>
        </authorList>
    </citation>
    <scope>NUCLEOTIDE SEQUENCE [LARGE SCALE GENOMIC DNA]</scope>
    <source>
        <strain evidence="2 4">DSM 20755</strain>
    </source>
</reference>
<dbReference type="Proteomes" id="UP000033457">
    <property type="component" value="Chromosome"/>
</dbReference>
<evidence type="ECO:0000313" key="2">
    <source>
        <dbReference type="EMBL" id="AKE41980.1"/>
    </source>
</evidence>
<dbReference type="GO" id="GO:0004742">
    <property type="term" value="F:dihydrolipoyllysine-residue acetyltransferase activity"/>
    <property type="evidence" value="ECO:0007669"/>
    <property type="project" value="UniProtKB-EC"/>
</dbReference>
<keyword evidence="2" id="KW-0808">Transferase</keyword>
<dbReference type="PANTHER" id="PTHR43798">
    <property type="entry name" value="MONOACYLGLYCEROL LIPASE"/>
    <property type="match status" value="1"/>
</dbReference>
<dbReference type="EMBL" id="LR134377">
    <property type="protein sequence ID" value="VEH06230.1"/>
    <property type="molecule type" value="Genomic_DNA"/>
</dbReference>
<sequence>MAKPQIIETIQRKRRHRALDKIQDKRTVYFSSTAQVGGIRYYLAGDEDAPVTVVFVHGFGLAAKSWHFQTAEIGLHARCLLMDLSGHGRSQERVSTDNFIDAAADDVFHVLDDSEITGSLILVGHCLGGMTILNLMRRYPQLRARVKGMVLVATAAEAFSGENFTQLMAQPIFVNNEETVPETNNLSKLIASVFLPEHASQEVVTFYTEALNRLPRATVLGFSQALHTHDENIAETSISGIPGTIFVGDQDMVTPPAQAQHLQQLWPEATLNIIPGVGHILPLEKPRTLSMAITELITATGE</sequence>
<dbReference type="GO" id="GO:0016787">
    <property type="term" value="F:hydrolase activity"/>
    <property type="evidence" value="ECO:0007669"/>
    <property type="project" value="UniProtKB-KW"/>
</dbReference>
<proteinExistence type="predicted"/>
<evidence type="ECO:0000313" key="3">
    <source>
        <dbReference type="EMBL" id="VEH06230.1"/>
    </source>
</evidence>
<dbReference type="KEGG" id="cku:UL82_09200"/>
<keyword evidence="4" id="KW-1185">Reference proteome</keyword>
<dbReference type="RefSeq" id="WP_052735935.1">
    <property type="nucleotide sequence ID" value="NZ_CP011312.1"/>
</dbReference>
<evidence type="ECO:0000313" key="5">
    <source>
        <dbReference type="Proteomes" id="UP000271380"/>
    </source>
</evidence>
<dbReference type="SUPFAM" id="SSF53474">
    <property type="entry name" value="alpha/beta-Hydrolases"/>
    <property type="match status" value="1"/>
</dbReference>
<accession>A0A0F6R1N9</accession>
<protein>
    <submittedName>
        <fullName evidence="3">Alpha/beta hydrolase</fullName>
        <ecNumber evidence="3">2.3.1.12</ecNumber>
    </submittedName>
    <submittedName>
        <fullName evidence="2">Putative hydrolase or acyltransferase of alpha/beta superfamily</fullName>
    </submittedName>
</protein>
<dbReference type="InterPro" id="IPR029058">
    <property type="entry name" value="AB_hydrolase_fold"/>
</dbReference>
<name>A0A0F6R1N9_9CORY</name>
<dbReference type="InterPro" id="IPR050266">
    <property type="entry name" value="AB_hydrolase_sf"/>
</dbReference>
<evidence type="ECO:0000259" key="1">
    <source>
        <dbReference type="Pfam" id="PF00561"/>
    </source>
</evidence>
<feature type="domain" description="AB hydrolase-1" evidence="1">
    <location>
        <begin position="52"/>
        <end position="286"/>
    </location>
</feature>
<dbReference type="EC" id="2.3.1.12" evidence="3"/>
<dbReference type="InterPro" id="IPR000073">
    <property type="entry name" value="AB_hydrolase_1"/>
</dbReference>
<keyword evidence="2" id="KW-0012">Acyltransferase</keyword>
<dbReference type="HOGENOM" id="CLU_020336_6_0_11"/>
<evidence type="ECO:0000313" key="4">
    <source>
        <dbReference type="Proteomes" id="UP000033457"/>
    </source>
</evidence>
<organism evidence="2 4">
    <name type="scientific">Corynebacterium kutscheri</name>
    <dbReference type="NCBI Taxonomy" id="35755"/>
    <lineage>
        <taxon>Bacteria</taxon>
        <taxon>Bacillati</taxon>
        <taxon>Actinomycetota</taxon>
        <taxon>Actinomycetes</taxon>
        <taxon>Mycobacteriales</taxon>
        <taxon>Corynebacteriaceae</taxon>
        <taxon>Corynebacterium</taxon>
    </lineage>
</organism>
<dbReference type="STRING" id="35755.UL82_09200"/>
<gene>
    <name evidence="3" type="primary">acoC</name>
    <name evidence="3" type="ORF">NCTC949_01018</name>
    <name evidence="2" type="ORF">UL82_09200</name>
</gene>
<dbReference type="Proteomes" id="UP000271380">
    <property type="component" value="Chromosome"/>
</dbReference>